<sequence length="108" mass="11636">MARIGVLAFIALLLTSIARADEFTELFQWVKDNGGMVNVAIKTNKDGVRGLFTTAPAKAGDFVATVNSACMINAGATTGNIMTGTLLVLRELFDPHSRFKPYIKARDS</sequence>
<keyword evidence="1" id="KW-0732">Signal</keyword>
<keyword evidence="3" id="KW-1185">Reference proteome</keyword>
<dbReference type="EMBL" id="BLLF01001544">
    <property type="protein sequence ID" value="GFH19938.1"/>
    <property type="molecule type" value="Genomic_DNA"/>
</dbReference>
<protein>
    <submittedName>
        <fullName evidence="2">SET domain-containing protein</fullName>
    </submittedName>
</protein>
<dbReference type="InterPro" id="IPR046341">
    <property type="entry name" value="SET_dom_sf"/>
</dbReference>
<evidence type="ECO:0000256" key="1">
    <source>
        <dbReference type="SAM" id="SignalP"/>
    </source>
</evidence>
<dbReference type="Proteomes" id="UP000485058">
    <property type="component" value="Unassembled WGS sequence"/>
</dbReference>
<organism evidence="2 3">
    <name type="scientific">Haematococcus lacustris</name>
    <name type="common">Green alga</name>
    <name type="synonym">Haematococcus pluvialis</name>
    <dbReference type="NCBI Taxonomy" id="44745"/>
    <lineage>
        <taxon>Eukaryota</taxon>
        <taxon>Viridiplantae</taxon>
        <taxon>Chlorophyta</taxon>
        <taxon>core chlorophytes</taxon>
        <taxon>Chlorophyceae</taxon>
        <taxon>CS clade</taxon>
        <taxon>Chlamydomonadales</taxon>
        <taxon>Haematococcaceae</taxon>
        <taxon>Haematococcus</taxon>
    </lineage>
</organism>
<name>A0A699ZN72_HAELA</name>
<feature type="non-terminal residue" evidence="2">
    <location>
        <position position="1"/>
    </location>
</feature>
<dbReference type="Gene3D" id="3.90.1410.10">
    <property type="entry name" value="set domain protein methyltransferase, domain 1"/>
    <property type="match status" value="1"/>
</dbReference>
<gene>
    <name evidence="2" type="ORF">HaLaN_16975</name>
</gene>
<dbReference type="AlphaFoldDB" id="A0A699ZN72"/>
<evidence type="ECO:0000313" key="3">
    <source>
        <dbReference type="Proteomes" id="UP000485058"/>
    </source>
</evidence>
<feature type="signal peptide" evidence="1">
    <location>
        <begin position="1"/>
        <end position="20"/>
    </location>
</feature>
<reference evidence="2 3" key="1">
    <citation type="submission" date="2020-02" db="EMBL/GenBank/DDBJ databases">
        <title>Draft genome sequence of Haematococcus lacustris strain NIES-144.</title>
        <authorList>
            <person name="Morimoto D."/>
            <person name="Nakagawa S."/>
            <person name="Yoshida T."/>
            <person name="Sawayama S."/>
        </authorList>
    </citation>
    <scope>NUCLEOTIDE SEQUENCE [LARGE SCALE GENOMIC DNA]</scope>
    <source>
        <strain evidence="2 3">NIES-144</strain>
    </source>
</reference>
<comment type="caution">
    <text evidence="2">The sequence shown here is derived from an EMBL/GenBank/DDBJ whole genome shotgun (WGS) entry which is preliminary data.</text>
</comment>
<feature type="non-terminal residue" evidence="2">
    <location>
        <position position="108"/>
    </location>
</feature>
<evidence type="ECO:0000313" key="2">
    <source>
        <dbReference type="EMBL" id="GFH19938.1"/>
    </source>
</evidence>
<dbReference type="SUPFAM" id="SSF82199">
    <property type="entry name" value="SET domain"/>
    <property type="match status" value="1"/>
</dbReference>
<accession>A0A699ZN72</accession>
<proteinExistence type="predicted"/>
<feature type="chain" id="PRO_5025533840" evidence="1">
    <location>
        <begin position="21"/>
        <end position="108"/>
    </location>
</feature>